<dbReference type="Gene3D" id="3.40.50.150">
    <property type="entry name" value="Vaccinia Virus protein VP39"/>
    <property type="match status" value="1"/>
</dbReference>
<keyword evidence="1" id="KW-0949">S-adenosyl-L-methionine</keyword>
<dbReference type="GO" id="GO:0042054">
    <property type="term" value="F:histone methyltransferase activity"/>
    <property type="evidence" value="ECO:0007669"/>
    <property type="project" value="TreeGrafter"/>
</dbReference>
<dbReference type="AlphaFoldDB" id="A0A813HAY7"/>
<proteinExistence type="predicted"/>
<accession>A0A813HAY7</accession>
<comment type="caution">
    <text evidence="2">The sequence shown here is derived from an EMBL/GenBank/DDBJ whole genome shotgun (WGS) entry which is preliminary data.</text>
</comment>
<dbReference type="GO" id="GO:0016274">
    <property type="term" value="F:protein-arginine N-methyltransferase activity"/>
    <property type="evidence" value="ECO:0007669"/>
    <property type="project" value="InterPro"/>
</dbReference>
<dbReference type="EMBL" id="CAJNNV010031125">
    <property type="protein sequence ID" value="CAE8634756.1"/>
    <property type="molecule type" value="Genomic_DNA"/>
</dbReference>
<protein>
    <submittedName>
        <fullName evidence="2">Uncharacterized protein</fullName>
    </submittedName>
</protein>
<dbReference type="Proteomes" id="UP000654075">
    <property type="component" value="Unassembled WGS sequence"/>
</dbReference>
<sequence length="349" mass="37486">EAGRLRELLGELEQELPEGEVKQKLLQSLGQACGKLPGAAPPQLDVWTISEELGCRIFASRDTLGRGIQEQNRHYGLENHIEMVQDTVRVAAFASAIHHAVALGSAEHVLDVGSGAFCLLARIALKAGARIVHATEQNTLAVEHAVELFKMELADVPLPPVECLRSTCAALWPDQMQLVIPASQHARSAKRWNIMLEPESLGGAGAQQQMGGESPKLVSLVSREFPNDAEQSSSSRPSSGQLQVMADSLRCTLRLWPTAESLAKEEPSMAEQPAVLELYQGLTCDLPLSGQQYDMVVHEILGHVASAEGVAATIADLIDRRVCRPGCIFVPAAAGTFFAPTAALELSPL</sequence>
<feature type="non-terminal residue" evidence="2">
    <location>
        <position position="349"/>
    </location>
</feature>
<evidence type="ECO:0000256" key="1">
    <source>
        <dbReference type="ARBA" id="ARBA00022691"/>
    </source>
</evidence>
<keyword evidence="3" id="KW-1185">Reference proteome</keyword>
<reference evidence="2" key="1">
    <citation type="submission" date="2021-02" db="EMBL/GenBank/DDBJ databases">
        <authorList>
            <person name="Dougan E. K."/>
            <person name="Rhodes N."/>
            <person name="Thang M."/>
            <person name="Chan C."/>
        </authorList>
    </citation>
    <scope>NUCLEOTIDE SEQUENCE</scope>
</reference>
<evidence type="ECO:0000313" key="3">
    <source>
        <dbReference type="Proteomes" id="UP000654075"/>
    </source>
</evidence>
<organism evidence="2 3">
    <name type="scientific">Polarella glacialis</name>
    <name type="common">Dinoflagellate</name>
    <dbReference type="NCBI Taxonomy" id="89957"/>
    <lineage>
        <taxon>Eukaryota</taxon>
        <taxon>Sar</taxon>
        <taxon>Alveolata</taxon>
        <taxon>Dinophyceae</taxon>
        <taxon>Suessiales</taxon>
        <taxon>Suessiaceae</taxon>
        <taxon>Polarella</taxon>
    </lineage>
</organism>
<dbReference type="InterPro" id="IPR029063">
    <property type="entry name" value="SAM-dependent_MTases_sf"/>
</dbReference>
<gene>
    <name evidence="2" type="ORF">PGLA1383_LOCUS50376</name>
</gene>
<dbReference type="PANTHER" id="PTHR11006">
    <property type="entry name" value="PROTEIN ARGININE N-METHYLTRANSFERASE"/>
    <property type="match status" value="1"/>
</dbReference>
<feature type="non-terminal residue" evidence="2">
    <location>
        <position position="1"/>
    </location>
</feature>
<dbReference type="PANTHER" id="PTHR11006:SF4">
    <property type="entry name" value="PROTEIN ARGININE N-METHYLTRANSFERASE 7"/>
    <property type="match status" value="1"/>
</dbReference>
<dbReference type="InterPro" id="IPR025799">
    <property type="entry name" value="Arg_MeTrfase"/>
</dbReference>
<evidence type="ECO:0000313" key="2">
    <source>
        <dbReference type="EMBL" id="CAE8634756.1"/>
    </source>
</evidence>
<name>A0A813HAY7_POLGL</name>
<dbReference type="SUPFAM" id="SSF53335">
    <property type="entry name" value="S-adenosyl-L-methionine-dependent methyltransferases"/>
    <property type="match status" value="1"/>
</dbReference>